<keyword evidence="3 6" id="KW-0812">Transmembrane</keyword>
<dbReference type="Pfam" id="PF25876">
    <property type="entry name" value="HH_MFP_RND"/>
    <property type="match status" value="1"/>
</dbReference>
<comment type="subcellular location">
    <subcellularLocation>
        <location evidence="1">Membrane</location>
        <topology evidence="1">Single-pass membrane protein</topology>
    </subcellularLocation>
</comment>
<dbReference type="Pfam" id="PF25917">
    <property type="entry name" value="BSH_RND"/>
    <property type="match status" value="1"/>
</dbReference>
<evidence type="ECO:0000256" key="1">
    <source>
        <dbReference type="ARBA" id="ARBA00004167"/>
    </source>
</evidence>
<accession>A0AAC9KDI8</accession>
<evidence type="ECO:0000256" key="5">
    <source>
        <dbReference type="ARBA" id="ARBA00023136"/>
    </source>
</evidence>
<evidence type="ECO:0000313" key="11">
    <source>
        <dbReference type="Proteomes" id="UP000182373"/>
    </source>
</evidence>
<dbReference type="InterPro" id="IPR050393">
    <property type="entry name" value="MFP_Efflux_Pump"/>
</dbReference>
<dbReference type="GO" id="GO:0016020">
    <property type="term" value="C:membrane"/>
    <property type="evidence" value="ECO:0007669"/>
    <property type="project" value="InterPro"/>
</dbReference>
<dbReference type="EMBL" id="CP018191">
    <property type="protein sequence ID" value="APH55453.1"/>
    <property type="molecule type" value="Genomic_DNA"/>
</dbReference>
<dbReference type="PANTHER" id="PTHR30367:SF12">
    <property type="entry name" value="P-HYDROXYBENZOIC ACID EFFLUX PUMP SUBUNIT AAEA"/>
    <property type="match status" value="1"/>
</dbReference>
<dbReference type="InterPro" id="IPR006143">
    <property type="entry name" value="RND_pump_MFP"/>
</dbReference>
<proteinExistence type="inferred from homology"/>
<feature type="transmembrane region" description="Helical" evidence="6">
    <location>
        <begin position="24"/>
        <end position="46"/>
    </location>
</feature>
<dbReference type="AlphaFoldDB" id="A0AAC9KDI8"/>
<comment type="similarity">
    <text evidence="2">Belongs to the membrane fusion protein (MFP) (TC 8.A.1) family.</text>
</comment>
<name>A0AAC9KDI8_9PROT</name>
<dbReference type="Proteomes" id="UP000182373">
    <property type="component" value="Chromosome"/>
</dbReference>
<evidence type="ECO:0000313" key="10">
    <source>
        <dbReference type="EMBL" id="APH55453.1"/>
    </source>
</evidence>
<feature type="domain" description="Multidrug resistance protein MdtA-like alpha-helical hairpin" evidence="7">
    <location>
        <begin position="104"/>
        <end position="169"/>
    </location>
</feature>
<organism evidence="10 11">
    <name type="scientific">Granulibacter bethesdensis</name>
    <dbReference type="NCBI Taxonomy" id="364410"/>
    <lineage>
        <taxon>Bacteria</taxon>
        <taxon>Pseudomonadati</taxon>
        <taxon>Pseudomonadota</taxon>
        <taxon>Alphaproteobacteria</taxon>
        <taxon>Acetobacterales</taxon>
        <taxon>Acetobacteraceae</taxon>
        <taxon>Granulibacter</taxon>
    </lineage>
</organism>
<evidence type="ECO:0000259" key="8">
    <source>
        <dbReference type="Pfam" id="PF25917"/>
    </source>
</evidence>
<keyword evidence="5 6" id="KW-0472">Membrane</keyword>
<dbReference type="InterPro" id="IPR058624">
    <property type="entry name" value="MdtA-like_HH"/>
</dbReference>
<dbReference type="InterPro" id="IPR058634">
    <property type="entry name" value="AaeA-lik-b-barrel"/>
</dbReference>
<dbReference type="Pfam" id="PF25963">
    <property type="entry name" value="Beta-barrel_AAEA"/>
    <property type="match status" value="1"/>
</dbReference>
<evidence type="ECO:0000259" key="7">
    <source>
        <dbReference type="Pfam" id="PF25876"/>
    </source>
</evidence>
<evidence type="ECO:0000259" key="9">
    <source>
        <dbReference type="Pfam" id="PF25963"/>
    </source>
</evidence>
<feature type="domain" description="p-hydroxybenzoic acid efflux pump subunit AaeA-like beta-barrel" evidence="9">
    <location>
        <begin position="206"/>
        <end position="301"/>
    </location>
</feature>
<dbReference type="SUPFAM" id="SSF111369">
    <property type="entry name" value="HlyD-like secretion proteins"/>
    <property type="match status" value="1"/>
</dbReference>
<dbReference type="Gene3D" id="2.40.30.170">
    <property type="match status" value="1"/>
</dbReference>
<evidence type="ECO:0000256" key="4">
    <source>
        <dbReference type="ARBA" id="ARBA00022989"/>
    </source>
</evidence>
<feature type="domain" description="Multidrug resistance protein MdtA-like barrel-sandwich hybrid" evidence="8">
    <location>
        <begin position="64"/>
        <end position="200"/>
    </location>
</feature>
<evidence type="ECO:0000256" key="3">
    <source>
        <dbReference type="ARBA" id="ARBA00022692"/>
    </source>
</evidence>
<dbReference type="Gene3D" id="2.40.50.100">
    <property type="match status" value="1"/>
</dbReference>
<gene>
    <name evidence="10" type="ORF">GbCGDNIH9_2131</name>
</gene>
<dbReference type="NCBIfam" id="TIGR01730">
    <property type="entry name" value="RND_mfp"/>
    <property type="match status" value="1"/>
</dbReference>
<protein>
    <submittedName>
        <fullName evidence="10">Fusaric acid resistance protein fusE</fullName>
    </submittedName>
</protein>
<reference evidence="11" key="1">
    <citation type="submission" date="2016-11" db="EMBL/GenBank/DDBJ databases">
        <title>Comparative genomic and phenotypic analysis of Granulibacter bethesdensis clinical isolates from patients with chronic granulomatous disease.</title>
        <authorList>
            <person name="Zarember K.A."/>
            <person name="Porcella S.F."/>
            <person name="Chu J."/>
            <person name="Ding L."/>
            <person name="Dahlstrom E."/>
            <person name="Barbian K."/>
            <person name="Martens C."/>
            <person name="Sykora L."/>
            <person name="Kramer S."/>
            <person name="Pettinato A.M."/>
            <person name="Hong H."/>
            <person name="Wald G."/>
            <person name="Berg L.J."/>
            <person name="Rogge L.S."/>
            <person name="Greenberg D.E."/>
            <person name="Falcone E.L."/>
            <person name="Neves J.F."/>
            <person name="Simoes M.J."/>
            <person name="Casal M."/>
            <person name="Rodriguez-Lopez F.C."/>
            <person name="Zelazny A."/>
            <person name="Gallin J.I."/>
            <person name="Holland S.M."/>
        </authorList>
    </citation>
    <scope>NUCLEOTIDE SEQUENCE [LARGE SCALE GENOMIC DNA]</scope>
    <source>
        <strain evidence="11">NIH9.1</strain>
    </source>
</reference>
<sequence length="324" mass="36111">MCRSCPCLFSTHRVEVLIMRFLKYVVRVMITLTAVAVAIWLGAMLWRVYMLAPWTRDGRVRAYVVSIGPEVPGYVTRVAVRDNQFVHKGEVLFELDPIRFRLAIAQAQAALDSAQARYRNHQADVKRRQGLTGIVSPEEQEQFRTTATVSAAEVEKAKADLDVAKLNLERSVLYAPVNGYVTNLQLRVGDYATAGHPLLAMIDADSFYIYGYFEETKLHHIKPGDPARIKLMGYAELLSGHVDSIGRGVNDKNQALDNLGLPDVDPVFTWVRLAQRIPVRVHIDKVPKSITLAAGMTCSVALGNEADQDQTAAGRAVQWLEDHL</sequence>
<dbReference type="PANTHER" id="PTHR30367">
    <property type="entry name" value="P-HYDROXYBENZOIC ACID EFFLUX PUMP SUBUNIT AAEA-RELATED"/>
    <property type="match status" value="1"/>
</dbReference>
<keyword evidence="4 6" id="KW-1133">Transmembrane helix</keyword>
<dbReference type="GO" id="GO:0022857">
    <property type="term" value="F:transmembrane transporter activity"/>
    <property type="evidence" value="ECO:0007669"/>
    <property type="project" value="InterPro"/>
</dbReference>
<dbReference type="InterPro" id="IPR058625">
    <property type="entry name" value="MdtA-like_BSH"/>
</dbReference>
<evidence type="ECO:0000256" key="2">
    <source>
        <dbReference type="ARBA" id="ARBA00009477"/>
    </source>
</evidence>
<evidence type="ECO:0000256" key="6">
    <source>
        <dbReference type="SAM" id="Phobius"/>
    </source>
</evidence>